<evidence type="ECO:0000259" key="7">
    <source>
        <dbReference type="PROSITE" id="PS50157"/>
    </source>
</evidence>
<name>A0AAV2RIF7_MEGNR</name>
<feature type="domain" description="C2H2-type" evidence="7">
    <location>
        <begin position="440"/>
        <end position="468"/>
    </location>
</feature>
<dbReference type="Gene3D" id="3.30.160.60">
    <property type="entry name" value="Classic Zinc Finger"/>
    <property type="match status" value="7"/>
</dbReference>
<dbReference type="AlphaFoldDB" id="A0AAV2RIF7"/>
<feature type="compositionally biased region" description="Basic and acidic residues" evidence="6">
    <location>
        <begin position="56"/>
        <end position="76"/>
    </location>
</feature>
<dbReference type="PROSITE" id="PS50157">
    <property type="entry name" value="ZINC_FINGER_C2H2_2"/>
    <property type="match status" value="6"/>
</dbReference>
<evidence type="ECO:0000256" key="4">
    <source>
        <dbReference type="ARBA" id="ARBA00022833"/>
    </source>
</evidence>
<proteinExistence type="predicted"/>
<protein>
    <recommendedName>
        <fullName evidence="7">C2H2-type domain-containing protein</fullName>
    </recommendedName>
</protein>
<feature type="non-terminal residue" evidence="8">
    <location>
        <position position="720"/>
    </location>
</feature>
<reference evidence="8 9" key="1">
    <citation type="submission" date="2024-05" db="EMBL/GenBank/DDBJ databases">
        <authorList>
            <person name="Wallberg A."/>
        </authorList>
    </citation>
    <scope>NUCLEOTIDE SEQUENCE [LARGE SCALE GENOMIC DNA]</scope>
</reference>
<feature type="compositionally biased region" description="Acidic residues" evidence="6">
    <location>
        <begin position="396"/>
        <end position="406"/>
    </location>
</feature>
<evidence type="ECO:0000256" key="6">
    <source>
        <dbReference type="SAM" id="MobiDB-lite"/>
    </source>
</evidence>
<feature type="compositionally biased region" description="Polar residues" evidence="6">
    <location>
        <begin position="410"/>
        <end position="427"/>
    </location>
</feature>
<feature type="domain" description="C2H2-type" evidence="7">
    <location>
        <begin position="655"/>
        <end position="682"/>
    </location>
</feature>
<evidence type="ECO:0000313" key="8">
    <source>
        <dbReference type="EMBL" id="CAL4124368.1"/>
    </source>
</evidence>
<feature type="compositionally biased region" description="Low complexity" evidence="6">
    <location>
        <begin position="186"/>
        <end position="198"/>
    </location>
</feature>
<dbReference type="InterPro" id="IPR036236">
    <property type="entry name" value="Znf_C2H2_sf"/>
</dbReference>
<feature type="region of interest" description="Disordered" evidence="6">
    <location>
        <begin position="376"/>
        <end position="433"/>
    </location>
</feature>
<evidence type="ECO:0000256" key="2">
    <source>
        <dbReference type="ARBA" id="ARBA00022737"/>
    </source>
</evidence>
<dbReference type="Pfam" id="PF00096">
    <property type="entry name" value="zf-C2H2"/>
    <property type="match status" value="2"/>
</dbReference>
<feature type="domain" description="C2H2-type" evidence="7">
    <location>
        <begin position="497"/>
        <end position="524"/>
    </location>
</feature>
<accession>A0AAV2RIF7</accession>
<dbReference type="SMART" id="SM00355">
    <property type="entry name" value="ZnF_C2H2"/>
    <property type="match status" value="11"/>
</dbReference>
<dbReference type="PANTHER" id="PTHR24379">
    <property type="entry name" value="KRAB AND ZINC FINGER DOMAIN-CONTAINING"/>
    <property type="match status" value="1"/>
</dbReference>
<keyword evidence="2" id="KW-0677">Repeat</keyword>
<feature type="region of interest" description="Disordered" evidence="6">
    <location>
        <begin position="186"/>
        <end position="207"/>
    </location>
</feature>
<dbReference type="InterPro" id="IPR013087">
    <property type="entry name" value="Znf_C2H2_type"/>
</dbReference>
<evidence type="ECO:0000256" key="3">
    <source>
        <dbReference type="ARBA" id="ARBA00022771"/>
    </source>
</evidence>
<dbReference type="EMBL" id="CAXKWB010022471">
    <property type="protein sequence ID" value="CAL4124368.1"/>
    <property type="molecule type" value="Genomic_DNA"/>
</dbReference>
<feature type="compositionally biased region" description="Basic and acidic residues" evidence="6">
    <location>
        <begin position="31"/>
        <end position="45"/>
    </location>
</feature>
<organism evidence="8 9">
    <name type="scientific">Meganyctiphanes norvegica</name>
    <name type="common">Northern krill</name>
    <name type="synonym">Thysanopoda norvegica</name>
    <dbReference type="NCBI Taxonomy" id="48144"/>
    <lineage>
        <taxon>Eukaryota</taxon>
        <taxon>Metazoa</taxon>
        <taxon>Ecdysozoa</taxon>
        <taxon>Arthropoda</taxon>
        <taxon>Crustacea</taxon>
        <taxon>Multicrustacea</taxon>
        <taxon>Malacostraca</taxon>
        <taxon>Eumalacostraca</taxon>
        <taxon>Eucarida</taxon>
        <taxon>Euphausiacea</taxon>
        <taxon>Euphausiidae</taxon>
        <taxon>Meganyctiphanes</taxon>
    </lineage>
</organism>
<keyword evidence="9" id="KW-1185">Reference proteome</keyword>
<dbReference type="PANTHER" id="PTHR24379:SF121">
    <property type="entry name" value="C2H2-TYPE DOMAIN-CONTAINING PROTEIN"/>
    <property type="match status" value="1"/>
</dbReference>
<keyword evidence="1" id="KW-0479">Metal-binding</keyword>
<dbReference type="GO" id="GO:0008270">
    <property type="term" value="F:zinc ion binding"/>
    <property type="evidence" value="ECO:0007669"/>
    <property type="project" value="UniProtKB-KW"/>
</dbReference>
<feature type="compositionally biased region" description="Basic and acidic residues" evidence="6">
    <location>
        <begin position="385"/>
        <end position="395"/>
    </location>
</feature>
<evidence type="ECO:0000256" key="5">
    <source>
        <dbReference type="PROSITE-ProRule" id="PRU00042"/>
    </source>
</evidence>
<evidence type="ECO:0000256" key="1">
    <source>
        <dbReference type="ARBA" id="ARBA00022723"/>
    </source>
</evidence>
<feature type="domain" description="C2H2-type" evidence="7">
    <location>
        <begin position="315"/>
        <end position="342"/>
    </location>
</feature>
<gene>
    <name evidence="8" type="ORF">MNOR_LOCUS24446</name>
</gene>
<dbReference type="FunFam" id="3.30.160.60:FF:000100">
    <property type="entry name" value="Zinc finger 45-like"/>
    <property type="match status" value="1"/>
</dbReference>
<keyword evidence="3 5" id="KW-0863">Zinc-finger</keyword>
<keyword evidence="4" id="KW-0862">Zinc</keyword>
<dbReference type="Proteomes" id="UP001497623">
    <property type="component" value="Unassembled WGS sequence"/>
</dbReference>
<sequence>MSSRGKIKSGVVSPKVQQGIQKFLSPPMKKRPLEVEDELDKKGSGEPKGSPRKKQKETSSLRKIKKESPTKVKKEITNNNNNNNNNNNVPLEDSRDPEFNNNNNINVIDKFSEQSVVVSELKPIQRVDIIETPEDVATEETFTTLEPMEVQPPLIIPEQLSILKDNSGVIEDVEPEFEPEFEAVSIESSPSTVSGSSSMVLKNPGQTQKPKPVKFKCKVCDEWFPNRYFQRKHMLMQHADELYECRVCSFSSVDPEKLKSHIIKLHVTKKERIEPVSLDEIQEELHDLMTKKAPRKVMMEDGVTLGRDARNKMRYVCAMCDRIYTSKYSLERHFRCHTGEKPYTCDVCHFSTSYREHMQRHMTSVHLIVHSDEPRVKYVPKNRRKNTEEKNVSTEDRDDDLDESNESNDVSLNTSDGSVNTTTSSESPGKRRRNIMRRRFECAACGMKATHKTDLVNHIRERHPNAHIESLQNGDGSKVHLIVTVAKKQKESHRMQITCSDCSKVFHDTWKYKVHMRSHTGVKPYGCNICEFHATSKMTVRDHIHRKHKGVKNPKILLRTVGIDGTMENIEMPVPEREFRCEHCNELFKDNYHMKQHKKKAHMEALPFSCVECDHKEWARASIIIHCMEQHPDIPLDRLVLRNGKPFAVGPVKLPSCDQCNKVFAYQSQLYIHQKQHTGERSFACEFCSYRTNHKVSLENHIMKNHLEEGEEKSKKSSRK</sequence>
<feature type="domain" description="C2H2-type" evidence="7">
    <location>
        <begin position="343"/>
        <end position="375"/>
    </location>
</feature>
<feature type="compositionally biased region" description="Low complexity" evidence="6">
    <location>
        <begin position="78"/>
        <end position="88"/>
    </location>
</feature>
<comment type="caution">
    <text evidence="8">The sequence shown here is derived from an EMBL/GenBank/DDBJ whole genome shotgun (WGS) entry which is preliminary data.</text>
</comment>
<feature type="region of interest" description="Disordered" evidence="6">
    <location>
        <begin position="1"/>
        <end position="98"/>
    </location>
</feature>
<dbReference type="SUPFAM" id="SSF57667">
    <property type="entry name" value="beta-beta-alpha zinc fingers"/>
    <property type="match status" value="5"/>
</dbReference>
<dbReference type="PROSITE" id="PS00028">
    <property type="entry name" value="ZINC_FINGER_C2H2_1"/>
    <property type="match status" value="5"/>
</dbReference>
<evidence type="ECO:0000313" key="9">
    <source>
        <dbReference type="Proteomes" id="UP001497623"/>
    </source>
</evidence>
<feature type="domain" description="C2H2-type" evidence="7">
    <location>
        <begin position="579"/>
        <end position="607"/>
    </location>
</feature>